<evidence type="ECO:0000256" key="5">
    <source>
        <dbReference type="SAM" id="Phobius"/>
    </source>
</evidence>
<dbReference type="GO" id="GO:0016020">
    <property type="term" value="C:membrane"/>
    <property type="evidence" value="ECO:0007669"/>
    <property type="project" value="UniProtKB-SubCell"/>
</dbReference>
<protein>
    <submittedName>
        <fullName evidence="7">Sterol desaturase/sphingolipid hydroxylase (Fatty acid hydroxylase superfamily)</fullName>
    </submittedName>
</protein>
<dbReference type="GO" id="GO:0016491">
    <property type="term" value="F:oxidoreductase activity"/>
    <property type="evidence" value="ECO:0007669"/>
    <property type="project" value="InterPro"/>
</dbReference>
<evidence type="ECO:0000256" key="1">
    <source>
        <dbReference type="ARBA" id="ARBA00004370"/>
    </source>
</evidence>
<dbReference type="GO" id="GO:0005506">
    <property type="term" value="F:iron ion binding"/>
    <property type="evidence" value="ECO:0007669"/>
    <property type="project" value="InterPro"/>
</dbReference>
<feature type="transmembrane region" description="Helical" evidence="5">
    <location>
        <begin position="143"/>
        <end position="167"/>
    </location>
</feature>
<organism evidence="7 8">
    <name type="scientific">Marinomonas aquiplantarum</name>
    <dbReference type="NCBI Taxonomy" id="491951"/>
    <lineage>
        <taxon>Bacteria</taxon>
        <taxon>Pseudomonadati</taxon>
        <taxon>Pseudomonadota</taxon>
        <taxon>Gammaproteobacteria</taxon>
        <taxon>Oceanospirillales</taxon>
        <taxon>Oceanospirillaceae</taxon>
        <taxon>Marinomonas</taxon>
    </lineage>
</organism>
<dbReference type="GO" id="GO:0008610">
    <property type="term" value="P:lipid biosynthetic process"/>
    <property type="evidence" value="ECO:0007669"/>
    <property type="project" value="InterPro"/>
</dbReference>
<dbReference type="RefSeq" id="WP_113875789.1">
    <property type="nucleotide sequence ID" value="NZ_QNRF01000015.1"/>
</dbReference>
<comment type="subcellular location">
    <subcellularLocation>
        <location evidence="1">Membrane</location>
    </subcellularLocation>
</comment>
<keyword evidence="3 5" id="KW-1133">Transmembrane helix</keyword>
<gene>
    <name evidence="7" type="ORF">DFP76_11528</name>
</gene>
<evidence type="ECO:0000256" key="3">
    <source>
        <dbReference type="ARBA" id="ARBA00022989"/>
    </source>
</evidence>
<dbReference type="PANTHER" id="PTHR11863">
    <property type="entry name" value="STEROL DESATURASE"/>
    <property type="match status" value="1"/>
</dbReference>
<dbReference type="Pfam" id="PF04116">
    <property type="entry name" value="FA_hydroxylase"/>
    <property type="match status" value="1"/>
</dbReference>
<evidence type="ECO:0000256" key="2">
    <source>
        <dbReference type="ARBA" id="ARBA00022692"/>
    </source>
</evidence>
<dbReference type="Proteomes" id="UP000252086">
    <property type="component" value="Unassembled WGS sequence"/>
</dbReference>
<evidence type="ECO:0000259" key="6">
    <source>
        <dbReference type="Pfam" id="PF04116"/>
    </source>
</evidence>
<proteinExistence type="predicted"/>
<dbReference type="EMBL" id="QNRF01000015">
    <property type="protein sequence ID" value="RBO78498.1"/>
    <property type="molecule type" value="Genomic_DNA"/>
</dbReference>
<evidence type="ECO:0000313" key="8">
    <source>
        <dbReference type="Proteomes" id="UP000252086"/>
    </source>
</evidence>
<evidence type="ECO:0000313" key="7">
    <source>
        <dbReference type="EMBL" id="RBO78498.1"/>
    </source>
</evidence>
<dbReference type="AlphaFoldDB" id="A0A366CUS8"/>
<keyword evidence="2 5" id="KW-0812">Transmembrane</keyword>
<keyword evidence="4 5" id="KW-0472">Membrane</keyword>
<name>A0A366CUS8_9GAMM</name>
<feature type="transmembrane region" description="Helical" evidence="5">
    <location>
        <begin position="44"/>
        <end position="65"/>
    </location>
</feature>
<dbReference type="InterPro" id="IPR050307">
    <property type="entry name" value="Sterol_Desaturase_Related"/>
</dbReference>
<dbReference type="OrthoDB" id="9770329at2"/>
<accession>A0A366CUS8</accession>
<feature type="transmembrane region" description="Helical" evidence="5">
    <location>
        <begin position="6"/>
        <end position="24"/>
    </location>
</feature>
<comment type="caution">
    <text evidence="7">The sequence shown here is derived from an EMBL/GenBank/DDBJ whole genome shotgun (WGS) entry which is preliminary data.</text>
</comment>
<reference evidence="7 8" key="1">
    <citation type="submission" date="2018-06" db="EMBL/GenBank/DDBJ databases">
        <title>Genomic Encyclopedia of Type Strains, Phase III (KMG-III): the genomes of soil and plant-associated and newly described type strains.</title>
        <authorList>
            <person name="Whitman W."/>
        </authorList>
    </citation>
    <scope>NUCLEOTIDE SEQUENCE [LARGE SCALE GENOMIC DNA]</scope>
    <source>
        <strain evidence="7 8">CECT 7732</strain>
    </source>
</reference>
<evidence type="ECO:0000256" key="4">
    <source>
        <dbReference type="ARBA" id="ARBA00023136"/>
    </source>
</evidence>
<keyword evidence="8" id="KW-1185">Reference proteome</keyword>
<sequence length="263" mass="30431">MIDFSVRFGFFAIILVCLIGWQWWQPRSALLLWRKRWPHNLFLLALGAICVRLIQPLLLSFIALLGNDVGLFSQLSWPTWLTILLSIVCLDCLIYWQHRLFHRIPWLWRIHRVHHSDPELDVSSAVRFHPIEIILSLAIKATAVYLLGIPVIAVLLFDILLNASAMFNHTNARLPHPVESIVRRVLVTPDMHRIHHSRRDIEANRNFGFFLSIWDGIFATKCQQALGGDAAIRIGLPNTKTYQPNSFKALLIMPFKLVIRKQK</sequence>
<feature type="transmembrane region" description="Helical" evidence="5">
    <location>
        <begin position="77"/>
        <end position="96"/>
    </location>
</feature>
<feature type="domain" description="Fatty acid hydroxylase" evidence="6">
    <location>
        <begin position="84"/>
        <end position="220"/>
    </location>
</feature>
<dbReference type="InterPro" id="IPR006694">
    <property type="entry name" value="Fatty_acid_hydroxylase"/>
</dbReference>